<keyword evidence="4" id="KW-0804">Transcription</keyword>
<dbReference type="PANTHER" id="PTHR30126">
    <property type="entry name" value="HTH-TYPE TRANSCRIPTIONAL REGULATOR"/>
    <property type="match status" value="1"/>
</dbReference>
<name>A0ABX1S640_9PSEU</name>
<dbReference type="EMBL" id="JAAXLA010000008">
    <property type="protein sequence ID" value="NMH97041.1"/>
    <property type="molecule type" value="Genomic_DNA"/>
</dbReference>
<dbReference type="InterPro" id="IPR036388">
    <property type="entry name" value="WH-like_DNA-bd_sf"/>
</dbReference>
<gene>
    <name evidence="6" type="ORF">HF526_06870</name>
</gene>
<evidence type="ECO:0000313" key="6">
    <source>
        <dbReference type="EMBL" id="NMH97041.1"/>
    </source>
</evidence>
<dbReference type="SUPFAM" id="SSF46785">
    <property type="entry name" value="Winged helix' DNA-binding domain"/>
    <property type="match status" value="1"/>
</dbReference>
<dbReference type="SUPFAM" id="SSF53850">
    <property type="entry name" value="Periplasmic binding protein-like II"/>
    <property type="match status" value="1"/>
</dbReference>
<dbReference type="PANTHER" id="PTHR30126:SF39">
    <property type="entry name" value="HTH-TYPE TRANSCRIPTIONAL REGULATOR CYSL"/>
    <property type="match status" value="1"/>
</dbReference>
<evidence type="ECO:0000256" key="4">
    <source>
        <dbReference type="ARBA" id="ARBA00023163"/>
    </source>
</evidence>
<dbReference type="InterPro" id="IPR005119">
    <property type="entry name" value="LysR_subst-bd"/>
</dbReference>
<dbReference type="InterPro" id="IPR036390">
    <property type="entry name" value="WH_DNA-bd_sf"/>
</dbReference>
<dbReference type="Proteomes" id="UP000820669">
    <property type="component" value="Unassembled WGS sequence"/>
</dbReference>
<dbReference type="Gene3D" id="1.10.10.10">
    <property type="entry name" value="Winged helix-like DNA-binding domain superfamily/Winged helix DNA-binding domain"/>
    <property type="match status" value="1"/>
</dbReference>
<dbReference type="InterPro" id="IPR000847">
    <property type="entry name" value="LysR_HTH_N"/>
</dbReference>
<dbReference type="Pfam" id="PF00126">
    <property type="entry name" value="HTH_1"/>
    <property type="match status" value="1"/>
</dbReference>
<organism evidence="6 7">
    <name type="scientific">Pseudonocardia acidicola</name>
    <dbReference type="NCBI Taxonomy" id="2724939"/>
    <lineage>
        <taxon>Bacteria</taxon>
        <taxon>Bacillati</taxon>
        <taxon>Actinomycetota</taxon>
        <taxon>Actinomycetes</taxon>
        <taxon>Pseudonocardiales</taxon>
        <taxon>Pseudonocardiaceae</taxon>
        <taxon>Pseudonocardia</taxon>
    </lineage>
</organism>
<keyword evidence="7" id="KW-1185">Reference proteome</keyword>
<comment type="similarity">
    <text evidence="1">Belongs to the LysR transcriptional regulatory family.</text>
</comment>
<dbReference type="Pfam" id="PF03466">
    <property type="entry name" value="LysR_substrate"/>
    <property type="match status" value="1"/>
</dbReference>
<evidence type="ECO:0000256" key="2">
    <source>
        <dbReference type="ARBA" id="ARBA00023015"/>
    </source>
</evidence>
<dbReference type="RefSeq" id="WP_169380422.1">
    <property type="nucleotide sequence ID" value="NZ_JAAXLA010000008.1"/>
</dbReference>
<evidence type="ECO:0000256" key="3">
    <source>
        <dbReference type="ARBA" id="ARBA00023125"/>
    </source>
</evidence>
<sequence>MTTNARLRALVGLADTGSVRAAAQRLVVTESSVSSAISALAAEVGVPLVDRDGRGVRLTPAGARYAEYARRILGLHAEAIAAARGEADPEHGTVRLAAVTTAGEHVLPALLASFRAEHPDVALGLEVAPRDAVWPMLARHEVDLVVAGRPPDRFDAVVRAVSPNTLVVVGPPAAATGFDPGAATWLLREPESGVRATMEALWSSLDLDPPRMTLGSHGAVVAAAMAGLGVTLVSRQAVEAALAAGTLVELPTPGTPLQRPWHAVTHSPATASTELLIAHLLAHPELGWRRPPSATRR</sequence>
<dbReference type="Gene3D" id="3.40.190.10">
    <property type="entry name" value="Periplasmic binding protein-like II"/>
    <property type="match status" value="2"/>
</dbReference>
<evidence type="ECO:0000256" key="1">
    <source>
        <dbReference type="ARBA" id="ARBA00009437"/>
    </source>
</evidence>
<reference evidence="6 7" key="1">
    <citation type="submission" date="2020-04" db="EMBL/GenBank/DDBJ databases">
        <authorList>
            <person name="Klaysubun C."/>
            <person name="Duangmal K."/>
            <person name="Lipun K."/>
        </authorList>
    </citation>
    <scope>NUCLEOTIDE SEQUENCE [LARGE SCALE GENOMIC DNA]</scope>
    <source>
        <strain evidence="6 7">K10HN5</strain>
    </source>
</reference>
<comment type="caution">
    <text evidence="6">The sequence shown here is derived from an EMBL/GenBank/DDBJ whole genome shotgun (WGS) entry which is preliminary data.</text>
</comment>
<keyword evidence="2" id="KW-0805">Transcription regulation</keyword>
<evidence type="ECO:0000259" key="5">
    <source>
        <dbReference type="PROSITE" id="PS50931"/>
    </source>
</evidence>
<feature type="domain" description="HTH lysR-type" evidence="5">
    <location>
        <begin position="1"/>
        <end position="59"/>
    </location>
</feature>
<dbReference type="PROSITE" id="PS50931">
    <property type="entry name" value="HTH_LYSR"/>
    <property type="match status" value="1"/>
</dbReference>
<keyword evidence="3" id="KW-0238">DNA-binding</keyword>
<evidence type="ECO:0000313" key="7">
    <source>
        <dbReference type="Proteomes" id="UP000820669"/>
    </source>
</evidence>
<proteinExistence type="inferred from homology"/>
<protein>
    <submittedName>
        <fullName evidence="6">LysR family transcriptional regulator</fullName>
    </submittedName>
</protein>
<accession>A0ABX1S640</accession>